<keyword evidence="3" id="KW-0482">Metalloprotease</keyword>
<keyword evidence="1" id="KW-0472">Membrane</keyword>
<accession>A0A7K0KC03</accession>
<feature type="transmembrane region" description="Helical" evidence="1">
    <location>
        <begin position="20"/>
        <end position="44"/>
    </location>
</feature>
<dbReference type="GO" id="GO:0006508">
    <property type="term" value="P:proteolysis"/>
    <property type="evidence" value="ECO:0007669"/>
    <property type="project" value="UniProtKB-KW"/>
</dbReference>
<comment type="caution">
    <text evidence="3">The sequence shown here is derived from an EMBL/GenBank/DDBJ whole genome shotgun (WGS) entry which is preliminary data.</text>
</comment>
<keyword evidence="1" id="KW-1133">Transmembrane helix</keyword>
<keyword evidence="3" id="KW-0378">Hydrolase</keyword>
<proteinExistence type="predicted"/>
<evidence type="ECO:0000313" key="3">
    <source>
        <dbReference type="EMBL" id="MST83452.1"/>
    </source>
</evidence>
<dbReference type="InterPro" id="IPR003675">
    <property type="entry name" value="Rce1/LyrA-like_dom"/>
</dbReference>
<protein>
    <submittedName>
        <fullName evidence="3">CPBP family intramembrane metalloprotease</fullName>
    </submittedName>
</protein>
<sequence>MEEGVLNLFHDSQDDMKKTINWLTAVLFLALPALATLVIVHIIYTLFGHFYNEKETLLYFIVSQLSVLATVFAFRNIQSMAFMNLPKLRLRPTMISIALGLAVWAMAAILYTFAYPGAHPRIRNNYALCLSVMFFLVSPIVEEMFFRGWMLCYMESKSFSKPTIILTISTMFYLYHWTPVIPFYSCLDTFALSVLTCCMFFKTRDIRYCILMHFVLNFMNSLIAFIPYLIS</sequence>
<feature type="transmembrane region" description="Helical" evidence="1">
    <location>
        <begin position="56"/>
        <end position="74"/>
    </location>
</feature>
<evidence type="ECO:0000259" key="2">
    <source>
        <dbReference type="Pfam" id="PF02517"/>
    </source>
</evidence>
<evidence type="ECO:0000256" key="1">
    <source>
        <dbReference type="SAM" id="Phobius"/>
    </source>
</evidence>
<keyword evidence="4" id="KW-1185">Reference proteome</keyword>
<dbReference type="GO" id="GO:0008237">
    <property type="term" value="F:metallopeptidase activity"/>
    <property type="evidence" value="ECO:0007669"/>
    <property type="project" value="UniProtKB-KW"/>
</dbReference>
<dbReference type="GO" id="GO:0080120">
    <property type="term" value="P:CAAX-box protein maturation"/>
    <property type="evidence" value="ECO:0007669"/>
    <property type="project" value="UniProtKB-ARBA"/>
</dbReference>
<keyword evidence="1" id="KW-0812">Transmembrane</keyword>
<evidence type="ECO:0000313" key="4">
    <source>
        <dbReference type="Proteomes" id="UP000438914"/>
    </source>
</evidence>
<dbReference type="Pfam" id="PF02517">
    <property type="entry name" value="Rce1-like"/>
    <property type="match status" value="1"/>
</dbReference>
<dbReference type="GO" id="GO:0004175">
    <property type="term" value="F:endopeptidase activity"/>
    <property type="evidence" value="ECO:0007669"/>
    <property type="project" value="UniProtKB-ARBA"/>
</dbReference>
<feature type="transmembrane region" description="Helical" evidence="1">
    <location>
        <begin position="125"/>
        <end position="146"/>
    </location>
</feature>
<dbReference type="EMBL" id="VUNG01000003">
    <property type="protein sequence ID" value="MST83452.1"/>
    <property type="molecule type" value="Genomic_DNA"/>
</dbReference>
<organism evidence="3 4">
    <name type="scientific">Hallella mizrahii</name>
    <dbReference type="NCBI Taxonomy" id="2606637"/>
    <lineage>
        <taxon>Bacteria</taxon>
        <taxon>Pseudomonadati</taxon>
        <taxon>Bacteroidota</taxon>
        <taxon>Bacteroidia</taxon>
        <taxon>Bacteroidales</taxon>
        <taxon>Prevotellaceae</taxon>
        <taxon>Hallella</taxon>
    </lineage>
</organism>
<dbReference type="Proteomes" id="UP000438914">
    <property type="component" value="Unassembled WGS sequence"/>
</dbReference>
<gene>
    <name evidence="3" type="ORF">FYJ73_01925</name>
</gene>
<feature type="transmembrane region" description="Helical" evidence="1">
    <location>
        <begin position="208"/>
        <end position="230"/>
    </location>
</feature>
<name>A0A7K0KC03_9BACT</name>
<feature type="domain" description="CAAX prenyl protease 2/Lysostaphin resistance protein A-like" evidence="2">
    <location>
        <begin position="128"/>
        <end position="219"/>
    </location>
</feature>
<reference evidence="3 4" key="1">
    <citation type="submission" date="2019-08" db="EMBL/GenBank/DDBJ databases">
        <title>In-depth cultivation of the pig gut microbiome towards novel bacterial diversity and tailored functional studies.</title>
        <authorList>
            <person name="Wylensek D."/>
            <person name="Hitch T.C.A."/>
            <person name="Clavel T."/>
        </authorList>
    </citation>
    <scope>NUCLEOTIDE SEQUENCE [LARGE SCALE GENOMIC DNA]</scope>
    <source>
        <strain evidence="3 4">LKV-178-WT-2A</strain>
    </source>
</reference>
<keyword evidence="3" id="KW-0645">Protease</keyword>
<dbReference type="AlphaFoldDB" id="A0A7K0KC03"/>
<feature type="transmembrane region" description="Helical" evidence="1">
    <location>
        <begin position="95"/>
        <end position="113"/>
    </location>
</feature>